<dbReference type="AlphaFoldDB" id="A0A9D4I955"/>
<name>A0A9D4I955_DREPO</name>
<comment type="caution">
    <text evidence="1">The sequence shown here is derived from an EMBL/GenBank/DDBJ whole genome shotgun (WGS) entry which is preliminary data.</text>
</comment>
<organism evidence="1 2">
    <name type="scientific">Dreissena polymorpha</name>
    <name type="common">Zebra mussel</name>
    <name type="synonym">Mytilus polymorpha</name>
    <dbReference type="NCBI Taxonomy" id="45954"/>
    <lineage>
        <taxon>Eukaryota</taxon>
        <taxon>Metazoa</taxon>
        <taxon>Spiralia</taxon>
        <taxon>Lophotrochozoa</taxon>
        <taxon>Mollusca</taxon>
        <taxon>Bivalvia</taxon>
        <taxon>Autobranchia</taxon>
        <taxon>Heteroconchia</taxon>
        <taxon>Euheterodonta</taxon>
        <taxon>Imparidentia</taxon>
        <taxon>Neoheterodontei</taxon>
        <taxon>Myida</taxon>
        <taxon>Dreissenoidea</taxon>
        <taxon>Dreissenidae</taxon>
        <taxon>Dreissena</taxon>
    </lineage>
</organism>
<evidence type="ECO:0000313" key="2">
    <source>
        <dbReference type="Proteomes" id="UP000828390"/>
    </source>
</evidence>
<dbReference type="Proteomes" id="UP000828390">
    <property type="component" value="Unassembled WGS sequence"/>
</dbReference>
<keyword evidence="2" id="KW-1185">Reference proteome</keyword>
<protein>
    <submittedName>
        <fullName evidence="1">Uncharacterized protein</fullName>
    </submittedName>
</protein>
<dbReference type="EMBL" id="JAIWYP010000010">
    <property type="protein sequence ID" value="KAH3751628.1"/>
    <property type="molecule type" value="Genomic_DNA"/>
</dbReference>
<sequence length="65" mass="7256">MEKDIRQLLTASPPDSSKSTTREVVFAELSLLTPFRGIHCPWMQKRQGADILGAVCSDTIVHPLY</sequence>
<reference evidence="1" key="2">
    <citation type="submission" date="2020-11" db="EMBL/GenBank/DDBJ databases">
        <authorList>
            <person name="McCartney M.A."/>
            <person name="Auch B."/>
            <person name="Kono T."/>
            <person name="Mallez S."/>
            <person name="Becker A."/>
            <person name="Gohl D.M."/>
            <person name="Silverstein K.A.T."/>
            <person name="Koren S."/>
            <person name="Bechman K.B."/>
            <person name="Herman A."/>
            <person name="Abrahante J.E."/>
            <person name="Garbe J."/>
        </authorList>
    </citation>
    <scope>NUCLEOTIDE SEQUENCE</scope>
    <source>
        <strain evidence="1">Duluth1</strain>
        <tissue evidence="1">Whole animal</tissue>
    </source>
</reference>
<gene>
    <name evidence="1" type="ORF">DPMN_186196</name>
</gene>
<accession>A0A9D4I955</accession>
<proteinExistence type="predicted"/>
<reference evidence="1" key="1">
    <citation type="journal article" date="2019" name="bioRxiv">
        <title>The Genome of the Zebra Mussel, Dreissena polymorpha: A Resource for Invasive Species Research.</title>
        <authorList>
            <person name="McCartney M.A."/>
            <person name="Auch B."/>
            <person name="Kono T."/>
            <person name="Mallez S."/>
            <person name="Zhang Y."/>
            <person name="Obille A."/>
            <person name="Becker A."/>
            <person name="Abrahante J.E."/>
            <person name="Garbe J."/>
            <person name="Badalamenti J.P."/>
            <person name="Herman A."/>
            <person name="Mangelson H."/>
            <person name="Liachko I."/>
            <person name="Sullivan S."/>
            <person name="Sone E.D."/>
            <person name="Koren S."/>
            <person name="Silverstein K.A.T."/>
            <person name="Beckman K.B."/>
            <person name="Gohl D.M."/>
        </authorList>
    </citation>
    <scope>NUCLEOTIDE SEQUENCE</scope>
    <source>
        <strain evidence="1">Duluth1</strain>
        <tissue evidence="1">Whole animal</tissue>
    </source>
</reference>
<evidence type="ECO:0000313" key="1">
    <source>
        <dbReference type="EMBL" id="KAH3751628.1"/>
    </source>
</evidence>